<keyword evidence="4" id="KW-1185">Reference proteome</keyword>
<feature type="compositionally biased region" description="Basic and acidic residues" evidence="1">
    <location>
        <begin position="1"/>
        <end position="10"/>
    </location>
</feature>
<feature type="compositionally biased region" description="Acidic residues" evidence="1">
    <location>
        <begin position="25"/>
        <end position="38"/>
    </location>
</feature>
<evidence type="ECO:0000256" key="1">
    <source>
        <dbReference type="SAM" id="MobiDB-lite"/>
    </source>
</evidence>
<evidence type="ECO:0000313" key="3">
    <source>
        <dbReference type="EMBL" id="PVG82761.1"/>
    </source>
</evidence>
<sequence length="119" mass="13275">MEHYGDRPALEPEPDPLPEVALPPFDEDLDDEPDEPAYDSERFVPPLPPPLPRPTPRRAVAWAGVFGAPILLLVLLVFRVRTPALVDLVLLGWFVGGFVYLVATMPRAPREPWDDGSRV</sequence>
<proteinExistence type="predicted"/>
<evidence type="ECO:0008006" key="5">
    <source>
        <dbReference type="Google" id="ProtNLM"/>
    </source>
</evidence>
<name>A0A2T8FAL0_9ACTN</name>
<gene>
    <name evidence="3" type="ORF">DDE18_10375</name>
</gene>
<dbReference type="Proteomes" id="UP000246018">
    <property type="component" value="Unassembled WGS sequence"/>
</dbReference>
<feature type="transmembrane region" description="Helical" evidence="2">
    <location>
        <begin position="85"/>
        <end position="103"/>
    </location>
</feature>
<evidence type="ECO:0000313" key="4">
    <source>
        <dbReference type="Proteomes" id="UP000246018"/>
    </source>
</evidence>
<keyword evidence="2" id="KW-0812">Transmembrane</keyword>
<organism evidence="3 4">
    <name type="scientific">Nocardioides gansuensis</name>
    <dbReference type="NCBI Taxonomy" id="2138300"/>
    <lineage>
        <taxon>Bacteria</taxon>
        <taxon>Bacillati</taxon>
        <taxon>Actinomycetota</taxon>
        <taxon>Actinomycetes</taxon>
        <taxon>Propionibacteriales</taxon>
        <taxon>Nocardioidaceae</taxon>
        <taxon>Nocardioides</taxon>
    </lineage>
</organism>
<comment type="caution">
    <text evidence="3">The sequence shown here is derived from an EMBL/GenBank/DDBJ whole genome shotgun (WGS) entry which is preliminary data.</text>
</comment>
<protein>
    <recommendedName>
        <fullName evidence="5">DUF2530 domain-containing protein</fullName>
    </recommendedName>
</protein>
<keyword evidence="2" id="KW-0472">Membrane</keyword>
<dbReference type="AlphaFoldDB" id="A0A2T8FAL0"/>
<evidence type="ECO:0000256" key="2">
    <source>
        <dbReference type="SAM" id="Phobius"/>
    </source>
</evidence>
<accession>A0A2T8FAL0</accession>
<keyword evidence="2" id="KW-1133">Transmembrane helix</keyword>
<reference evidence="3 4" key="1">
    <citation type="submission" date="2018-04" db="EMBL/GenBank/DDBJ databases">
        <title>Genome of Nocardioides gansuensis WSJ-1.</title>
        <authorList>
            <person name="Wu S."/>
            <person name="Wang G."/>
        </authorList>
    </citation>
    <scope>NUCLEOTIDE SEQUENCE [LARGE SCALE GENOMIC DNA]</scope>
    <source>
        <strain evidence="3 4">WSJ-1</strain>
    </source>
</reference>
<feature type="transmembrane region" description="Helical" evidence="2">
    <location>
        <begin position="59"/>
        <end position="78"/>
    </location>
</feature>
<feature type="region of interest" description="Disordered" evidence="1">
    <location>
        <begin position="1"/>
        <end position="51"/>
    </location>
</feature>
<dbReference type="EMBL" id="QDGZ01000004">
    <property type="protein sequence ID" value="PVG82761.1"/>
    <property type="molecule type" value="Genomic_DNA"/>
</dbReference>